<proteinExistence type="predicted"/>
<dbReference type="Gene3D" id="3.90.1150.10">
    <property type="entry name" value="Aspartate Aminotransferase, domain 1"/>
    <property type="match status" value="1"/>
</dbReference>
<comment type="caution">
    <text evidence="4">The sequence shown here is derived from an EMBL/GenBank/DDBJ whole genome shotgun (WGS) entry which is preliminary data.</text>
</comment>
<evidence type="ECO:0000313" key="5">
    <source>
        <dbReference type="Proteomes" id="UP000287651"/>
    </source>
</evidence>
<evidence type="ECO:0000256" key="2">
    <source>
        <dbReference type="ARBA" id="ARBA00022679"/>
    </source>
</evidence>
<dbReference type="InterPro" id="IPR015422">
    <property type="entry name" value="PyrdxlP-dep_Trfase_small"/>
</dbReference>
<keyword evidence="2" id="KW-0808">Transferase</keyword>
<dbReference type="GO" id="GO:0009102">
    <property type="term" value="P:biotin biosynthetic process"/>
    <property type="evidence" value="ECO:0007669"/>
    <property type="project" value="TreeGrafter"/>
</dbReference>
<evidence type="ECO:0000256" key="3">
    <source>
        <dbReference type="SAM" id="SignalP"/>
    </source>
</evidence>
<dbReference type="GO" id="GO:0005739">
    <property type="term" value="C:mitochondrion"/>
    <property type="evidence" value="ECO:0007669"/>
    <property type="project" value="TreeGrafter"/>
</dbReference>
<evidence type="ECO:0000313" key="4">
    <source>
        <dbReference type="EMBL" id="RRT81633.1"/>
    </source>
</evidence>
<dbReference type="PANTHER" id="PTHR42684">
    <property type="entry name" value="ADENOSYLMETHIONINE-8-AMINO-7-OXONONANOATE AMINOTRANSFERASE"/>
    <property type="match status" value="1"/>
</dbReference>
<feature type="chain" id="PRO_5018973812" evidence="3">
    <location>
        <begin position="17"/>
        <end position="226"/>
    </location>
</feature>
<dbReference type="InterPro" id="IPR027417">
    <property type="entry name" value="P-loop_NTPase"/>
</dbReference>
<dbReference type="AlphaFoldDB" id="A0A427AZF1"/>
<dbReference type="CDD" id="cd03109">
    <property type="entry name" value="DTBS"/>
    <property type="match status" value="1"/>
</dbReference>
<sequence>MLRVAVYLFLIPVICTRPFRLPSILVGDGRLGGISATIAAYECLTSRGYDVAAIILEDHGLSNEVSLQSYLRSRYYCALSTWLPVLVLPPIPGDPLNNLLDWFYESRQTFNSLQEIMLSAHIKRIQRLHDMPRKAGRLFWWPFTQHKLVPEKMVTVIDSRCGENFAIHKVCVLDDQEMIIPQFDACASWWTQGPDSTFQVSSITCNVFTCNNVKDNLPIFLGPITH</sequence>
<accession>A0A427AZF1</accession>
<dbReference type="PANTHER" id="PTHR42684:SF3">
    <property type="entry name" value="ADENOSYLMETHIONINE-8-AMINO-7-OXONONANOATE AMINOTRANSFERASE"/>
    <property type="match status" value="1"/>
</dbReference>
<keyword evidence="1" id="KW-0032">Aminotransferase</keyword>
<dbReference type="Proteomes" id="UP000287651">
    <property type="component" value="Unassembled WGS sequence"/>
</dbReference>
<feature type="signal peptide" evidence="3">
    <location>
        <begin position="1"/>
        <end position="16"/>
    </location>
</feature>
<protein>
    <submittedName>
        <fullName evidence="4">Uncharacterized protein</fullName>
    </submittedName>
</protein>
<dbReference type="GO" id="GO:0004141">
    <property type="term" value="F:dethiobiotin synthase activity"/>
    <property type="evidence" value="ECO:0007669"/>
    <property type="project" value="TreeGrafter"/>
</dbReference>
<evidence type="ECO:0000256" key="1">
    <source>
        <dbReference type="ARBA" id="ARBA00022576"/>
    </source>
</evidence>
<organism evidence="4 5">
    <name type="scientific">Ensete ventricosum</name>
    <name type="common">Abyssinian banana</name>
    <name type="synonym">Musa ensete</name>
    <dbReference type="NCBI Taxonomy" id="4639"/>
    <lineage>
        <taxon>Eukaryota</taxon>
        <taxon>Viridiplantae</taxon>
        <taxon>Streptophyta</taxon>
        <taxon>Embryophyta</taxon>
        <taxon>Tracheophyta</taxon>
        <taxon>Spermatophyta</taxon>
        <taxon>Magnoliopsida</taxon>
        <taxon>Liliopsida</taxon>
        <taxon>Zingiberales</taxon>
        <taxon>Musaceae</taxon>
        <taxon>Ensete</taxon>
    </lineage>
</organism>
<name>A0A427AZF1_ENSVE</name>
<keyword evidence="3" id="KW-0732">Signal</keyword>
<gene>
    <name evidence="4" type="ORF">B296_00015768</name>
</gene>
<reference evidence="4 5" key="1">
    <citation type="journal article" date="2014" name="Agronomy (Basel)">
        <title>A Draft Genome Sequence for Ensete ventricosum, the Drought-Tolerant Tree Against Hunger.</title>
        <authorList>
            <person name="Harrison J."/>
            <person name="Moore K.A."/>
            <person name="Paszkiewicz K."/>
            <person name="Jones T."/>
            <person name="Grant M."/>
            <person name="Ambacheew D."/>
            <person name="Muzemil S."/>
            <person name="Studholme D.J."/>
        </authorList>
    </citation>
    <scope>NUCLEOTIDE SEQUENCE [LARGE SCALE GENOMIC DNA]</scope>
</reference>
<dbReference type="EMBL" id="AMZH03000863">
    <property type="protein sequence ID" value="RRT81633.1"/>
    <property type="molecule type" value="Genomic_DNA"/>
</dbReference>
<dbReference type="Gene3D" id="3.40.50.300">
    <property type="entry name" value="P-loop containing nucleotide triphosphate hydrolases"/>
    <property type="match status" value="1"/>
</dbReference>
<dbReference type="GO" id="GO:0004015">
    <property type="term" value="F:adenosylmethionine-8-amino-7-oxononanoate transaminase activity"/>
    <property type="evidence" value="ECO:0007669"/>
    <property type="project" value="TreeGrafter"/>
</dbReference>